<dbReference type="EC" id="3.1.3.48" evidence="3"/>
<feature type="domain" description="Tyrosine specific protein phosphatases" evidence="23">
    <location>
        <begin position="1654"/>
        <end position="1729"/>
    </location>
</feature>
<feature type="region of interest" description="Disordered" evidence="18">
    <location>
        <begin position="749"/>
        <end position="778"/>
    </location>
</feature>
<dbReference type="InParanoid" id="A0A7M7PMF8"/>
<feature type="domain" description="Fibronectin type-III" evidence="25">
    <location>
        <begin position="674"/>
        <end position="770"/>
    </location>
</feature>
<dbReference type="SMART" id="SM00194">
    <property type="entry name" value="PTPc"/>
    <property type="match status" value="2"/>
</dbReference>
<dbReference type="CDD" id="cd00096">
    <property type="entry name" value="Ig"/>
    <property type="match status" value="1"/>
</dbReference>
<dbReference type="PROSITE" id="PS50853">
    <property type="entry name" value="FN3"/>
    <property type="match status" value="3"/>
</dbReference>
<dbReference type="GO" id="GO:0005509">
    <property type="term" value="F:calcium ion binding"/>
    <property type="evidence" value="ECO:0007669"/>
    <property type="project" value="InterPro"/>
</dbReference>
<dbReference type="SMART" id="SM00179">
    <property type="entry name" value="EGF_CA"/>
    <property type="match status" value="6"/>
</dbReference>
<keyword evidence="12 19" id="KW-0472">Membrane</keyword>
<reference evidence="26" key="2">
    <citation type="submission" date="2021-01" db="UniProtKB">
        <authorList>
            <consortium name="EnsemblMetazoa"/>
        </authorList>
    </citation>
    <scope>IDENTIFICATION</scope>
</reference>
<dbReference type="InterPro" id="IPR036179">
    <property type="entry name" value="Ig-like_dom_sf"/>
</dbReference>
<dbReference type="KEGG" id="spu:585698"/>
<dbReference type="Proteomes" id="UP000007110">
    <property type="component" value="Unassembled WGS sequence"/>
</dbReference>
<feature type="domain" description="Ig-like" evidence="24">
    <location>
        <begin position="362"/>
        <end position="465"/>
    </location>
</feature>
<dbReference type="CDD" id="cd00047">
    <property type="entry name" value="PTPc"/>
    <property type="match status" value="1"/>
</dbReference>
<evidence type="ECO:0000256" key="19">
    <source>
        <dbReference type="SAM" id="Phobius"/>
    </source>
</evidence>
<dbReference type="InterPro" id="IPR000387">
    <property type="entry name" value="Tyr_Pase_dom"/>
</dbReference>
<keyword evidence="10" id="KW-0904">Protein phosphatase</keyword>
<evidence type="ECO:0000256" key="11">
    <source>
        <dbReference type="ARBA" id="ARBA00022989"/>
    </source>
</evidence>
<dbReference type="Pfam" id="PF07679">
    <property type="entry name" value="I-set"/>
    <property type="match status" value="2"/>
</dbReference>
<comment type="caution">
    <text evidence="17">Lacks conserved residue(s) required for the propagation of feature annotation.</text>
</comment>
<dbReference type="PANTHER" id="PTHR46957:SF3">
    <property type="entry name" value="CYTOKINE RECEPTOR"/>
    <property type="match status" value="1"/>
</dbReference>
<dbReference type="InterPro" id="IPR000742">
    <property type="entry name" value="EGF"/>
</dbReference>
<dbReference type="SMART" id="SM00181">
    <property type="entry name" value="EGF"/>
    <property type="match status" value="8"/>
</dbReference>
<dbReference type="PROSITE" id="PS50026">
    <property type="entry name" value="EGF_3"/>
    <property type="match status" value="7"/>
</dbReference>
<dbReference type="SUPFAM" id="SSF57196">
    <property type="entry name" value="EGF/Laminin"/>
    <property type="match status" value="6"/>
</dbReference>
<dbReference type="InterPro" id="IPR050713">
    <property type="entry name" value="RTP_Phos/Ushers"/>
</dbReference>
<feature type="compositionally biased region" description="Polar residues" evidence="18">
    <location>
        <begin position="749"/>
        <end position="759"/>
    </location>
</feature>
<dbReference type="Pfam" id="PF00102">
    <property type="entry name" value="Y_phosphatase"/>
    <property type="match status" value="3"/>
</dbReference>
<dbReference type="SMART" id="SM00408">
    <property type="entry name" value="IGc2"/>
    <property type="match status" value="2"/>
</dbReference>
<dbReference type="CDD" id="cd00054">
    <property type="entry name" value="EGF_CA"/>
    <property type="match status" value="7"/>
</dbReference>
<evidence type="ECO:0000256" key="20">
    <source>
        <dbReference type="SAM" id="SignalP"/>
    </source>
</evidence>
<dbReference type="FunFam" id="2.60.40.10:FF:003405">
    <property type="match status" value="1"/>
</dbReference>
<dbReference type="GeneID" id="585698"/>
<evidence type="ECO:0000256" key="1">
    <source>
        <dbReference type="ARBA" id="ARBA00004167"/>
    </source>
</evidence>
<dbReference type="FunFam" id="3.90.190.10:FF:000088">
    <property type="entry name" value="Receptor protein-tyrosine phosphatase LAR"/>
    <property type="match status" value="1"/>
</dbReference>
<feature type="domain" description="Fibronectin type-III" evidence="25">
    <location>
        <begin position="579"/>
        <end position="670"/>
    </location>
</feature>
<organism evidence="26 27">
    <name type="scientific">Strongylocentrotus purpuratus</name>
    <name type="common">Purple sea urchin</name>
    <dbReference type="NCBI Taxonomy" id="7668"/>
    <lineage>
        <taxon>Eukaryota</taxon>
        <taxon>Metazoa</taxon>
        <taxon>Echinodermata</taxon>
        <taxon>Eleutherozoa</taxon>
        <taxon>Echinozoa</taxon>
        <taxon>Echinoidea</taxon>
        <taxon>Euechinoidea</taxon>
        <taxon>Echinacea</taxon>
        <taxon>Camarodonta</taxon>
        <taxon>Echinidea</taxon>
        <taxon>Strongylocentrotidae</taxon>
        <taxon>Strongylocentrotus</taxon>
    </lineage>
</organism>
<dbReference type="InterPro" id="IPR003961">
    <property type="entry name" value="FN3_dom"/>
</dbReference>
<dbReference type="Gene3D" id="2.10.25.10">
    <property type="entry name" value="Laminin"/>
    <property type="match status" value="6"/>
</dbReference>
<feature type="disulfide bond" evidence="17">
    <location>
        <begin position="236"/>
        <end position="245"/>
    </location>
</feature>
<accession>A0A7M7PMF8</accession>
<feature type="domain" description="Tyrosine-protein phosphatase" evidence="22">
    <location>
        <begin position="1142"/>
        <end position="1402"/>
    </location>
</feature>
<keyword evidence="14" id="KW-0675">Receptor</keyword>
<evidence type="ECO:0000259" key="25">
    <source>
        <dbReference type="PROSITE" id="PS50853"/>
    </source>
</evidence>
<evidence type="ECO:0000256" key="17">
    <source>
        <dbReference type="PROSITE-ProRule" id="PRU00076"/>
    </source>
</evidence>
<dbReference type="GO" id="GO:0071944">
    <property type="term" value="C:cell periphery"/>
    <property type="evidence" value="ECO:0007669"/>
    <property type="project" value="UniProtKB-ARBA"/>
</dbReference>
<dbReference type="SMART" id="SM00409">
    <property type="entry name" value="IG"/>
    <property type="match status" value="2"/>
</dbReference>
<feature type="disulfide bond" evidence="17">
    <location>
        <begin position="79"/>
        <end position="88"/>
    </location>
</feature>
<evidence type="ECO:0000256" key="9">
    <source>
        <dbReference type="ARBA" id="ARBA00022837"/>
    </source>
</evidence>
<feature type="disulfide bond" evidence="17">
    <location>
        <begin position="132"/>
        <end position="149"/>
    </location>
</feature>
<feature type="region of interest" description="Disordered" evidence="18">
    <location>
        <begin position="868"/>
        <end position="887"/>
    </location>
</feature>
<dbReference type="SUPFAM" id="SSF49265">
    <property type="entry name" value="Fibronectin type III"/>
    <property type="match status" value="2"/>
</dbReference>
<dbReference type="InterPro" id="IPR029021">
    <property type="entry name" value="Prot-tyrosine_phosphatase-like"/>
</dbReference>
<dbReference type="PRINTS" id="PR00700">
    <property type="entry name" value="PRTYPHPHTASE"/>
</dbReference>
<feature type="domain" description="EGF-like" evidence="21">
    <location>
        <begin position="248"/>
        <end position="289"/>
    </location>
</feature>
<dbReference type="Gene3D" id="3.90.190.10">
    <property type="entry name" value="Protein tyrosine phosphatase superfamily"/>
    <property type="match status" value="2"/>
</dbReference>
<evidence type="ECO:0000256" key="8">
    <source>
        <dbReference type="ARBA" id="ARBA00022801"/>
    </source>
</evidence>
<evidence type="ECO:0000256" key="13">
    <source>
        <dbReference type="ARBA" id="ARBA00023157"/>
    </source>
</evidence>
<reference evidence="27" key="1">
    <citation type="submission" date="2015-02" db="EMBL/GenBank/DDBJ databases">
        <title>Genome sequencing for Strongylocentrotus purpuratus.</title>
        <authorList>
            <person name="Murali S."/>
            <person name="Liu Y."/>
            <person name="Vee V."/>
            <person name="English A."/>
            <person name="Wang M."/>
            <person name="Skinner E."/>
            <person name="Han Y."/>
            <person name="Muzny D.M."/>
            <person name="Worley K.C."/>
            <person name="Gibbs R.A."/>
        </authorList>
    </citation>
    <scope>NUCLEOTIDE SEQUENCE</scope>
</reference>
<feature type="domain" description="Fibronectin type-III" evidence="25">
    <location>
        <begin position="771"/>
        <end position="873"/>
    </location>
</feature>
<keyword evidence="6 20" id="KW-0732">Signal</keyword>
<dbReference type="InterPro" id="IPR013032">
    <property type="entry name" value="EGF-like_CS"/>
</dbReference>
<evidence type="ECO:0000256" key="6">
    <source>
        <dbReference type="ARBA" id="ARBA00022729"/>
    </source>
</evidence>
<dbReference type="PROSITE" id="PS00022">
    <property type="entry name" value="EGF_1"/>
    <property type="match status" value="8"/>
</dbReference>
<keyword evidence="4 17" id="KW-0245">EGF-like domain</keyword>
<dbReference type="Pfam" id="PF00008">
    <property type="entry name" value="EGF"/>
    <property type="match status" value="3"/>
</dbReference>
<dbReference type="PROSITE" id="PS01187">
    <property type="entry name" value="EGF_CA"/>
    <property type="match status" value="2"/>
</dbReference>
<dbReference type="PROSITE" id="PS50055">
    <property type="entry name" value="TYR_PHOSPHATASE_PTP"/>
    <property type="match status" value="2"/>
</dbReference>
<dbReference type="OrthoDB" id="6144703at2759"/>
<dbReference type="InterPro" id="IPR013098">
    <property type="entry name" value="Ig_I-set"/>
</dbReference>
<dbReference type="InterPro" id="IPR018097">
    <property type="entry name" value="EGF_Ca-bd_CS"/>
</dbReference>
<keyword evidence="5 19" id="KW-0812">Transmembrane</keyword>
<comment type="subcellular location">
    <subcellularLocation>
        <location evidence="1">Membrane</location>
        <topology evidence="1">Single-pass membrane protein</topology>
    </subcellularLocation>
</comment>
<dbReference type="Pfam" id="PF12661">
    <property type="entry name" value="hEGF"/>
    <property type="match status" value="1"/>
</dbReference>
<dbReference type="PROSITE" id="PS00383">
    <property type="entry name" value="TYR_PHOSPHATASE_1"/>
    <property type="match status" value="2"/>
</dbReference>
<feature type="domain" description="EGF-like" evidence="21">
    <location>
        <begin position="122"/>
        <end position="161"/>
    </location>
</feature>
<dbReference type="EnsemblMetazoa" id="XM_030996596">
    <property type="protein sequence ID" value="XP_030852456"/>
    <property type="gene ID" value="LOC585698"/>
</dbReference>
<feature type="domain" description="Tyrosine specific protein phosphatases" evidence="23">
    <location>
        <begin position="1320"/>
        <end position="1393"/>
    </location>
</feature>
<evidence type="ECO:0000256" key="4">
    <source>
        <dbReference type="ARBA" id="ARBA00022536"/>
    </source>
</evidence>
<dbReference type="InterPro" id="IPR003595">
    <property type="entry name" value="Tyr_Pase_cat"/>
</dbReference>
<dbReference type="GO" id="GO:0007165">
    <property type="term" value="P:signal transduction"/>
    <property type="evidence" value="ECO:0000318"/>
    <property type="project" value="GO_Central"/>
</dbReference>
<dbReference type="InterPro" id="IPR013783">
    <property type="entry name" value="Ig-like_fold"/>
</dbReference>
<evidence type="ECO:0000256" key="3">
    <source>
        <dbReference type="ARBA" id="ARBA00013064"/>
    </source>
</evidence>
<dbReference type="SMART" id="SM00404">
    <property type="entry name" value="PTPc_motif"/>
    <property type="match status" value="2"/>
</dbReference>
<feature type="disulfide bond" evidence="17">
    <location>
        <begin position="279"/>
        <end position="288"/>
    </location>
</feature>
<dbReference type="GO" id="GO:0120025">
    <property type="term" value="C:plasma membrane bounded cell projection"/>
    <property type="evidence" value="ECO:0007669"/>
    <property type="project" value="UniProtKB-ARBA"/>
</dbReference>
<dbReference type="SMART" id="SM00060">
    <property type="entry name" value="FN3"/>
    <property type="match status" value="3"/>
</dbReference>
<dbReference type="PROSITE" id="PS50835">
    <property type="entry name" value="IG_LIKE"/>
    <property type="match status" value="2"/>
</dbReference>
<keyword evidence="9" id="KW-0106">Calcium</keyword>
<dbReference type="FunFam" id="2.10.25.10:FF:000247">
    <property type="entry name" value="Delta/notch like EGF repeat containing"/>
    <property type="match status" value="1"/>
</dbReference>
<dbReference type="FunFam" id="2.10.25.10:FF:000173">
    <property type="entry name" value="Neurogenic locus notch protein 2"/>
    <property type="match status" value="1"/>
</dbReference>
<feature type="domain" description="EGF-like" evidence="21">
    <location>
        <begin position="57"/>
        <end position="89"/>
    </location>
</feature>
<evidence type="ECO:0000259" key="22">
    <source>
        <dbReference type="PROSITE" id="PS50055"/>
    </source>
</evidence>
<name>A0A7M7PMF8_STRPU</name>
<feature type="disulfide bond" evidence="17">
    <location>
        <begin position="111"/>
        <end position="120"/>
    </location>
</feature>
<evidence type="ECO:0000256" key="10">
    <source>
        <dbReference type="ARBA" id="ARBA00022912"/>
    </source>
</evidence>
<evidence type="ECO:0000256" key="14">
    <source>
        <dbReference type="ARBA" id="ARBA00023170"/>
    </source>
</evidence>
<dbReference type="InterPro" id="IPR001881">
    <property type="entry name" value="EGF-like_Ca-bd_dom"/>
</dbReference>
<evidence type="ECO:0000313" key="27">
    <source>
        <dbReference type="Proteomes" id="UP000007110"/>
    </source>
</evidence>
<evidence type="ECO:0000259" key="24">
    <source>
        <dbReference type="PROSITE" id="PS50835"/>
    </source>
</evidence>
<evidence type="ECO:0000313" key="26">
    <source>
        <dbReference type="EnsemblMetazoa" id="XP_030852456"/>
    </source>
</evidence>
<dbReference type="PROSITE" id="PS50056">
    <property type="entry name" value="TYR_PHOSPHATASE_2"/>
    <property type="match status" value="2"/>
</dbReference>
<dbReference type="InterPro" id="IPR000242">
    <property type="entry name" value="PTP_cat"/>
</dbReference>
<keyword evidence="15" id="KW-0325">Glycoprotein</keyword>
<feature type="domain" description="EGF-like" evidence="21">
    <location>
        <begin position="162"/>
        <end position="208"/>
    </location>
</feature>
<dbReference type="SUPFAM" id="SSF52799">
    <property type="entry name" value="(Phosphotyrosine protein) phosphatases II"/>
    <property type="match status" value="2"/>
</dbReference>
<dbReference type="InterPro" id="IPR016130">
    <property type="entry name" value="Tyr_Pase_AS"/>
</dbReference>
<feature type="domain" description="EGF-like" evidence="21">
    <location>
        <begin position="291"/>
        <end position="327"/>
    </location>
</feature>
<keyword evidence="11 19" id="KW-1133">Transmembrane helix</keyword>
<feature type="domain" description="EGF-like" evidence="21">
    <location>
        <begin position="90"/>
        <end position="121"/>
    </location>
</feature>
<dbReference type="GO" id="GO:0004725">
    <property type="term" value="F:protein tyrosine phosphatase activity"/>
    <property type="evidence" value="ECO:0000318"/>
    <property type="project" value="GO_Central"/>
</dbReference>
<dbReference type="SUPFAM" id="SSF48726">
    <property type="entry name" value="Immunoglobulin"/>
    <property type="match status" value="2"/>
</dbReference>
<dbReference type="CDD" id="cd00063">
    <property type="entry name" value="FN3"/>
    <property type="match status" value="3"/>
</dbReference>
<keyword evidence="8" id="KW-0378">Hydrolase</keyword>
<dbReference type="InterPro" id="IPR000152">
    <property type="entry name" value="EGF-type_Asp/Asn_hydroxyl_site"/>
</dbReference>
<comment type="similarity">
    <text evidence="2">Belongs to the protein-tyrosine phosphatase family. Receptor class 2A subfamily.</text>
</comment>
<feature type="domain" description="EGF-like" evidence="21">
    <location>
        <begin position="210"/>
        <end position="246"/>
    </location>
</feature>
<dbReference type="FunFam" id="2.10.25.10:FF:000006">
    <property type="entry name" value="Versican core protein-like isoform 1"/>
    <property type="match status" value="1"/>
</dbReference>
<evidence type="ECO:0000259" key="23">
    <source>
        <dbReference type="PROSITE" id="PS50056"/>
    </source>
</evidence>
<dbReference type="InterPro" id="IPR036116">
    <property type="entry name" value="FN3_sf"/>
</dbReference>
<feature type="domain" description="Tyrosine-protein phosphatase" evidence="22">
    <location>
        <begin position="1435"/>
        <end position="1738"/>
    </location>
</feature>
<feature type="chain" id="PRO_5029888005" description="protein-tyrosine-phosphatase" evidence="20">
    <location>
        <begin position="26"/>
        <end position="1753"/>
    </location>
</feature>
<dbReference type="PROSITE" id="PS01186">
    <property type="entry name" value="EGF_2"/>
    <property type="match status" value="5"/>
</dbReference>
<evidence type="ECO:0000256" key="5">
    <source>
        <dbReference type="ARBA" id="ARBA00022692"/>
    </source>
</evidence>
<feature type="signal peptide" evidence="20">
    <location>
        <begin position="1"/>
        <end position="25"/>
    </location>
</feature>
<comment type="catalytic activity">
    <reaction evidence="16">
        <text>O-phospho-L-tyrosyl-[protein] + H2O = L-tyrosyl-[protein] + phosphate</text>
        <dbReference type="Rhea" id="RHEA:10684"/>
        <dbReference type="Rhea" id="RHEA-COMP:10136"/>
        <dbReference type="Rhea" id="RHEA-COMP:20101"/>
        <dbReference type="ChEBI" id="CHEBI:15377"/>
        <dbReference type="ChEBI" id="CHEBI:43474"/>
        <dbReference type="ChEBI" id="CHEBI:46858"/>
        <dbReference type="ChEBI" id="CHEBI:61978"/>
        <dbReference type="EC" id="3.1.3.48"/>
    </reaction>
</comment>
<feature type="domain" description="Ig-like" evidence="24">
    <location>
        <begin position="471"/>
        <end position="571"/>
    </location>
</feature>
<proteinExistence type="inferred from homology"/>
<feature type="transmembrane region" description="Helical" evidence="19">
    <location>
        <begin position="1050"/>
        <end position="1075"/>
    </location>
</feature>
<feature type="disulfide bond" evidence="17">
    <location>
        <begin position="151"/>
        <end position="160"/>
    </location>
</feature>
<dbReference type="InterPro" id="IPR003598">
    <property type="entry name" value="Ig_sub2"/>
</dbReference>
<feature type="disulfide bond" evidence="17">
    <location>
        <begin position="198"/>
        <end position="207"/>
    </location>
</feature>
<evidence type="ECO:0000259" key="21">
    <source>
        <dbReference type="PROSITE" id="PS50026"/>
    </source>
</evidence>
<feature type="disulfide bond" evidence="17">
    <location>
        <begin position="317"/>
        <end position="326"/>
    </location>
</feature>
<evidence type="ECO:0000256" key="12">
    <source>
        <dbReference type="ARBA" id="ARBA00023136"/>
    </source>
</evidence>
<sequence length="1753" mass="192594">MVSRGGRCLFSVLILTGFLLAATNGETTSEALTTAPVVVQAAPSVTTAETITLDPSTPDFCTTNTCLNGGTCTNSACVCVDGYSGSTCEIDFCTTNTCEHGGICTPSGCVCFDGYSGVTCEIVNECTTLTPCKNGGTCADLDGDPGYSCNCTEQYTGPTCEEENECITLTPCMNGGTCTESMGSETTDTSDIGYSCSCVAGYTGIDCETDINDCFNNPCMNGGICNDLVNDYNCTCPKGFNGTDCENDNDACDPNPCDNGATCTNHLMNPGDATFTCVCIPGWTGETCSVDFQECNAMPCRNGGTCNDGINYYNCTCPPGFNGTRCENICPAGTFGDYCMESCTCVYGANCSNVDGICTCEPAFEGAVCNKKEVNVTASLISMTDIISEGDDFTLACQVNLAGEDLNEVAWYRDNDKLPGTTNGDPDMGMYSITILGAGAKDTGAYRCTAVTIGNRFNASSEAISVDVVVPGQIDRELSKLDDFIQLNRTASLNCTVFSSSDASIAWERNGVRLVDDMNRTSIEPSQEMRKGGTYFFSVLKISDTVREDNGVYRCLAIDEAGNITDSVNFNIFVQEVAELANPRYLDVLSMELKLVWDFTVQGNDDDINCTARYGIQGTNKTEDKYVGRTSPGVVTDLQPYTTYKFQLICVNLAGSSKPLVFLPQETLAGVPSQPRNVLISDVQAKQVFVKWDELEDKNGPIDGYTLTAIGGIEDVTYTAFGSGTSGTLQGLTPYTNYTISVSVFNRNTPEGNQFSEESPPSGPFRTSEAAPGKPAGFTVGETSTECTISWRKPSEPNGVITKYTLYEEVLKMGTDVVDKTQKIEVPATQVQKTFMKAGLDPFSIYRYSITASTAPGEGVTATTTDVCETPQGVPVPPPSIPSPNEEEISQTSFTTTLPPYNARNGPVSCCEVIVVELGNGDANLDSSDPSWDPDQIKSYEEAKDTTGTPYRAVVFSNCPTDEVKVVIGTATSNRSTCYTGGSTGSGSRRRRQTTGASTLTAVNGPLNTGRTYSSFVRVYTPSPEDRQMTLYESGPFMAPVKLSAKPPNVAGIVGGVFGFLIIMCLVIVIGLIYIRRQRDYANDPLMTPTSNGPRENGNGTIIGLQNLGIDDAEHDIVVKPIKLENLEKTIRQKAQEEKRIFWAEYKALPNRPPPLATMNHSNLPPNKDKNRYINIIAYDHTRVKLKPTDGIEGSDYINASYVNGYQSPDKFIAAQGPKDNTLEDFWRMIWEYNCSTIVMLTKCIEDGKDKCSQYWPNKGVIKYGRFKVKMDSVTETAEYVIRSFQLSEDGKETGQRSITQFHFLGWPDHGQPDYPSPMMCLIKRVRHLTSKMNHRANIVVHCSAGVGRTGTYIVIDAMLDMMKHEKQVDIYNFIHDIRQQRNTLVQSFVQYFFIHMALLEEHLFGHSDVAMPDFPAYYQQLSNKSDFDDDLTQLEVEFRRACKLGVNGTDQTFANIDQNKDKNRIGHILPFDKNVVKLERLIGEEFSDYINASFITGYQRKNMYIATQGPLPNTIADFWRMIWESQTSTIVMLTEISQKGHEMCAQYWPLEIDETEEQGDISVTLVEESEEDDDFTVRDIEISHAHMMQNIYGNTDAAGEVLAEGGDIPESDSQTALYGNVESPPPTPMKDIRKIRQYHFRGWPEVGVPESGIDLMRLVNKSHLHQKEQGPKPIVVHCSAGSGRTGVFIALNVLMSRMEEESMIDVFQTVRGLRQQRPHMVQDLAQFKFCYSAMVEYLEEQSTEYQNFVPRV</sequence>
<dbReference type="GO" id="GO:0007411">
    <property type="term" value="P:axon guidance"/>
    <property type="evidence" value="ECO:0000318"/>
    <property type="project" value="GO_Central"/>
</dbReference>
<keyword evidence="27" id="KW-1185">Reference proteome</keyword>
<keyword evidence="7" id="KW-0677">Repeat</keyword>
<evidence type="ECO:0000256" key="7">
    <source>
        <dbReference type="ARBA" id="ARBA00022737"/>
    </source>
</evidence>
<evidence type="ECO:0000256" key="18">
    <source>
        <dbReference type="SAM" id="MobiDB-lite"/>
    </source>
</evidence>
<dbReference type="InterPro" id="IPR007110">
    <property type="entry name" value="Ig-like_dom"/>
</dbReference>
<evidence type="ECO:0000256" key="16">
    <source>
        <dbReference type="ARBA" id="ARBA00051722"/>
    </source>
</evidence>
<dbReference type="FunFam" id="2.60.40.10:FF:001900">
    <property type="entry name" value="Myotactin form B"/>
    <property type="match status" value="1"/>
</dbReference>
<dbReference type="FunFam" id="2.10.25.10:FF:001349">
    <property type="entry name" value="Uncharacterized protein"/>
    <property type="match status" value="1"/>
</dbReference>
<keyword evidence="13 17" id="KW-1015">Disulfide bond</keyword>
<dbReference type="PANTHER" id="PTHR46957">
    <property type="entry name" value="CYTOKINE RECEPTOR"/>
    <property type="match status" value="1"/>
</dbReference>
<dbReference type="GO" id="GO:0016020">
    <property type="term" value="C:membrane"/>
    <property type="evidence" value="ECO:0007669"/>
    <property type="project" value="UniProtKB-SubCell"/>
</dbReference>
<evidence type="ECO:0000256" key="2">
    <source>
        <dbReference type="ARBA" id="ARBA00010504"/>
    </source>
</evidence>
<protein>
    <recommendedName>
        <fullName evidence="3">protein-tyrosine-phosphatase</fullName>
        <ecNumber evidence="3">3.1.3.48</ecNumber>
    </recommendedName>
</protein>
<dbReference type="RefSeq" id="XP_030852456.1">
    <property type="nucleotide sequence ID" value="XM_030996596.1"/>
</dbReference>
<dbReference type="Pfam" id="PF00041">
    <property type="entry name" value="fn3"/>
    <property type="match status" value="2"/>
</dbReference>
<evidence type="ECO:0000256" key="15">
    <source>
        <dbReference type="ARBA" id="ARBA00023180"/>
    </source>
</evidence>
<dbReference type="PROSITE" id="PS00010">
    <property type="entry name" value="ASX_HYDROXYL"/>
    <property type="match status" value="2"/>
</dbReference>
<dbReference type="InterPro" id="IPR003599">
    <property type="entry name" value="Ig_sub"/>
</dbReference>
<dbReference type="Gene3D" id="2.60.40.10">
    <property type="entry name" value="Immunoglobulins"/>
    <property type="match status" value="5"/>
</dbReference>
<dbReference type="OMA" id="TGNIEAN"/>